<dbReference type="Proteomes" id="UP000004028">
    <property type="component" value="Unassembled WGS sequence"/>
</dbReference>
<dbReference type="AlphaFoldDB" id="D2ZR83"/>
<dbReference type="RefSeq" id="WP_004033813.1">
    <property type="nucleotide sequence ID" value="NZ_GG704759.1"/>
</dbReference>
<name>D2ZR83_METSM</name>
<evidence type="ECO:0000313" key="2">
    <source>
        <dbReference type="Proteomes" id="UP000004028"/>
    </source>
</evidence>
<dbReference type="HOGENOM" id="CLU_2550265_0_0_2"/>
<proteinExistence type="predicted"/>
<organism evidence="1 2">
    <name type="scientific">Methanobrevibacter smithii DSM 2374</name>
    <dbReference type="NCBI Taxonomy" id="521002"/>
    <lineage>
        <taxon>Archaea</taxon>
        <taxon>Methanobacteriati</taxon>
        <taxon>Methanobacteriota</taxon>
        <taxon>Methanomada group</taxon>
        <taxon>Methanobacteria</taxon>
        <taxon>Methanobacteriales</taxon>
        <taxon>Methanobacteriaceae</taxon>
        <taxon>Methanobrevibacter</taxon>
    </lineage>
</organism>
<gene>
    <name evidence="1" type="ORF">METSMIF1_03366</name>
</gene>
<reference evidence="1 2" key="1">
    <citation type="submission" date="2010-01" db="EMBL/GenBank/DDBJ databases">
        <authorList>
            <person name="Weinstock G."/>
            <person name="Sodergren E."/>
            <person name="Clifton S."/>
            <person name="Fulton L."/>
            <person name="Fulton B."/>
            <person name="Courtney L."/>
            <person name="Fronick C."/>
            <person name="Harrison M."/>
            <person name="Strong C."/>
            <person name="Farmer C."/>
            <person name="Delahaunty K."/>
            <person name="Markovic C."/>
            <person name="Hall O."/>
            <person name="Minx P."/>
            <person name="Tomlinson C."/>
            <person name="Mitreva M."/>
            <person name="Nelson J."/>
            <person name="Hou S."/>
            <person name="Wollam A."/>
            <person name="Pepin K.H."/>
            <person name="Johnson M."/>
            <person name="Bhonagiri V."/>
            <person name="Nash W.E."/>
            <person name="Warren W."/>
            <person name="Chinwalla A."/>
            <person name="Mardis E.R."/>
            <person name="Wilson R.K."/>
        </authorList>
    </citation>
    <scope>NUCLEOTIDE SEQUENCE [LARGE SCALE GENOMIC DNA]</scope>
    <source>
        <strain evidence="1 2">DSM 2374</strain>
    </source>
</reference>
<comment type="caution">
    <text evidence="1">The sequence shown here is derived from an EMBL/GenBank/DDBJ whole genome shotgun (WGS) entry which is preliminary data.</text>
</comment>
<dbReference type="PATRIC" id="fig|521002.11.peg.1327"/>
<sequence>MKEKKYPMTYKEYEKRVIELFLETGNYSTKEEKLEFLNEELLKNDPDFIKNLYKDDCFYYDHPERFGIAAKYVFEDTNLLGTPVSNLEMLF</sequence>
<protein>
    <submittedName>
        <fullName evidence="1">Uncharacterized protein</fullName>
    </submittedName>
</protein>
<accession>D2ZR83</accession>
<evidence type="ECO:0000313" key="1">
    <source>
        <dbReference type="EMBL" id="EFC93780.1"/>
    </source>
</evidence>
<dbReference type="EMBL" id="ABYV02000006">
    <property type="protein sequence ID" value="EFC93780.1"/>
    <property type="molecule type" value="Genomic_DNA"/>
</dbReference>